<protein>
    <submittedName>
        <fullName evidence="1">Uncharacterized protein</fullName>
    </submittedName>
</protein>
<dbReference type="Proteomes" id="UP001234178">
    <property type="component" value="Unassembled WGS sequence"/>
</dbReference>
<sequence length="66" mass="7472">MVGCYKNGKSPIVYIRARVDVIHRFHRVGFTATCSTSSFLYVRCQVGGKLRVFDFIDRLPLGCDNS</sequence>
<organism evidence="1 2">
    <name type="scientific">Daphnia magna</name>
    <dbReference type="NCBI Taxonomy" id="35525"/>
    <lineage>
        <taxon>Eukaryota</taxon>
        <taxon>Metazoa</taxon>
        <taxon>Ecdysozoa</taxon>
        <taxon>Arthropoda</taxon>
        <taxon>Crustacea</taxon>
        <taxon>Branchiopoda</taxon>
        <taxon>Diplostraca</taxon>
        <taxon>Cladocera</taxon>
        <taxon>Anomopoda</taxon>
        <taxon>Daphniidae</taxon>
        <taxon>Daphnia</taxon>
    </lineage>
</organism>
<comment type="caution">
    <text evidence="1">The sequence shown here is derived from an EMBL/GenBank/DDBJ whole genome shotgun (WGS) entry which is preliminary data.</text>
</comment>
<dbReference type="EMBL" id="JAOYFB010000039">
    <property type="protein sequence ID" value="KAK4029224.1"/>
    <property type="molecule type" value="Genomic_DNA"/>
</dbReference>
<reference evidence="1 2" key="1">
    <citation type="journal article" date="2023" name="Nucleic Acids Res.">
        <title>The hologenome of Daphnia magna reveals possible DNA methylation and microbiome-mediated evolution of the host genome.</title>
        <authorList>
            <person name="Chaturvedi A."/>
            <person name="Li X."/>
            <person name="Dhandapani V."/>
            <person name="Marshall H."/>
            <person name="Kissane S."/>
            <person name="Cuenca-Cambronero M."/>
            <person name="Asole G."/>
            <person name="Calvet F."/>
            <person name="Ruiz-Romero M."/>
            <person name="Marangio P."/>
            <person name="Guigo R."/>
            <person name="Rago D."/>
            <person name="Mirbahai L."/>
            <person name="Eastwood N."/>
            <person name="Colbourne J.K."/>
            <person name="Zhou J."/>
            <person name="Mallon E."/>
            <person name="Orsini L."/>
        </authorList>
    </citation>
    <scope>NUCLEOTIDE SEQUENCE [LARGE SCALE GENOMIC DNA]</scope>
    <source>
        <strain evidence="1">LRV0_1</strain>
    </source>
</reference>
<name>A0ABR0AVR8_9CRUS</name>
<evidence type="ECO:0000313" key="1">
    <source>
        <dbReference type="EMBL" id="KAK4029224.1"/>
    </source>
</evidence>
<gene>
    <name evidence="1" type="ORF">OUZ56_022232</name>
</gene>
<keyword evidence="2" id="KW-1185">Reference proteome</keyword>
<accession>A0ABR0AVR8</accession>
<proteinExistence type="predicted"/>
<evidence type="ECO:0000313" key="2">
    <source>
        <dbReference type="Proteomes" id="UP001234178"/>
    </source>
</evidence>